<sequence length="197" mass="20701">MDYHRRHEVELEKKVAPASADAAQLPRPRRPDVAWPEKPVAMSDFVRQTNGRTDVGAKESDPFAYQAHPHITAATDLNGLDDKVPPPANSQSVPHQLTSRSLSKVSSPTVTITAIPPTVTVTAPQQDATSNMTTLSTLIPTAGGNGSAPAGNVIPPPGAGFLVGVSGIAGGLLGIGAILFLWRRRARLKQRENGAAP</sequence>
<feature type="region of interest" description="Disordered" evidence="1">
    <location>
        <begin position="1"/>
        <end position="44"/>
    </location>
</feature>
<protein>
    <submittedName>
        <fullName evidence="3">Uncharacterized protein</fullName>
    </submittedName>
</protein>
<gene>
    <name evidence="3" type="ORF">H634G_08488</name>
</gene>
<keyword evidence="2" id="KW-1133">Transmembrane helix</keyword>
<keyword evidence="2" id="KW-0812">Transmembrane</keyword>
<dbReference type="OrthoDB" id="10483397at2759"/>
<dbReference type="EMBL" id="KE384747">
    <property type="protein sequence ID" value="KJK76083.1"/>
    <property type="molecule type" value="Genomic_DNA"/>
</dbReference>
<evidence type="ECO:0000256" key="2">
    <source>
        <dbReference type="SAM" id="Phobius"/>
    </source>
</evidence>
<accession>A0A0D9NQQ9</accession>
<evidence type="ECO:0000313" key="4">
    <source>
        <dbReference type="Proteomes" id="UP000054544"/>
    </source>
</evidence>
<feature type="compositionally biased region" description="Basic and acidic residues" evidence="1">
    <location>
        <begin position="1"/>
        <end position="15"/>
    </location>
</feature>
<name>A0A0D9NQQ9_METAN</name>
<feature type="compositionally biased region" description="Polar residues" evidence="1">
    <location>
        <begin position="89"/>
        <end position="104"/>
    </location>
</feature>
<keyword evidence="4" id="KW-1185">Reference proteome</keyword>
<reference evidence="4" key="1">
    <citation type="journal article" date="2014" name="BMC Genomics">
        <title>The genome sequence of the biocontrol fungus Metarhizium anisopliae and comparative genomics of Metarhizium species.</title>
        <authorList>
            <person name="Pattemore J.A."/>
            <person name="Hane J.K."/>
            <person name="Williams A.H."/>
            <person name="Wilson B.A."/>
            <person name="Stodart B.J."/>
            <person name="Ash G.J."/>
        </authorList>
    </citation>
    <scope>NUCLEOTIDE SEQUENCE [LARGE SCALE GENOMIC DNA]</scope>
    <source>
        <strain evidence="4">BRIP 53293</strain>
    </source>
</reference>
<evidence type="ECO:0000256" key="1">
    <source>
        <dbReference type="SAM" id="MobiDB-lite"/>
    </source>
</evidence>
<keyword evidence="2" id="KW-0472">Membrane</keyword>
<feature type="transmembrane region" description="Helical" evidence="2">
    <location>
        <begin position="159"/>
        <end position="182"/>
    </location>
</feature>
<proteinExistence type="predicted"/>
<feature type="region of interest" description="Disordered" evidence="1">
    <location>
        <begin position="76"/>
        <end position="104"/>
    </location>
</feature>
<dbReference type="AlphaFoldDB" id="A0A0D9NQQ9"/>
<dbReference type="Proteomes" id="UP000054544">
    <property type="component" value="Unassembled WGS sequence"/>
</dbReference>
<evidence type="ECO:0000313" key="3">
    <source>
        <dbReference type="EMBL" id="KJK76083.1"/>
    </source>
</evidence>
<organism evidence="3 4">
    <name type="scientific">Metarhizium anisopliae BRIP 53293</name>
    <dbReference type="NCBI Taxonomy" id="1291518"/>
    <lineage>
        <taxon>Eukaryota</taxon>
        <taxon>Fungi</taxon>
        <taxon>Dikarya</taxon>
        <taxon>Ascomycota</taxon>
        <taxon>Pezizomycotina</taxon>
        <taxon>Sordariomycetes</taxon>
        <taxon>Hypocreomycetidae</taxon>
        <taxon>Hypocreales</taxon>
        <taxon>Clavicipitaceae</taxon>
        <taxon>Metarhizium</taxon>
    </lineage>
</organism>